<proteinExistence type="predicted"/>
<dbReference type="GO" id="GO:0016903">
    <property type="term" value="F:oxidoreductase activity, acting on the aldehyde or oxo group of donors"/>
    <property type="evidence" value="ECO:0007669"/>
    <property type="project" value="TreeGrafter"/>
</dbReference>
<protein>
    <submittedName>
        <fullName evidence="7">Xanthine dehydrogenase YagT iron-sulfur-binding subunit</fullName>
    </submittedName>
</protein>
<name>A0A1U7CNK9_9BACT</name>
<reference evidence="8" key="1">
    <citation type="submission" date="2016-12" db="EMBL/GenBank/DDBJ databases">
        <title>Comparative genomics of four Isosphaeraceae planctomycetes: a common pool of plasmids and glycoside hydrolase genes.</title>
        <authorList>
            <person name="Ivanova A."/>
        </authorList>
    </citation>
    <scope>NUCLEOTIDE SEQUENCE [LARGE SCALE GENOMIC DNA]</scope>
    <source>
        <strain evidence="8">PX4</strain>
    </source>
</reference>
<evidence type="ECO:0000313" key="8">
    <source>
        <dbReference type="Proteomes" id="UP000186309"/>
    </source>
</evidence>
<dbReference type="OrthoDB" id="9796880at2"/>
<dbReference type="PROSITE" id="PS00197">
    <property type="entry name" value="2FE2S_FER_1"/>
    <property type="match status" value="1"/>
</dbReference>
<dbReference type="InterPro" id="IPR006058">
    <property type="entry name" value="2Fe2S_fd_BS"/>
</dbReference>
<dbReference type="PANTHER" id="PTHR45331">
    <property type="entry name" value="OXIDOREDUCTASE, IRON-SULPHUR BINDING SUBUNIT-RELATED-RELATED"/>
    <property type="match status" value="1"/>
</dbReference>
<dbReference type="PROSITE" id="PS51085">
    <property type="entry name" value="2FE2S_FER_2"/>
    <property type="match status" value="1"/>
</dbReference>
<feature type="domain" description="2Fe-2S ferredoxin-type" evidence="6">
    <location>
        <begin position="20"/>
        <end position="96"/>
    </location>
</feature>
<accession>A0A1U7CNK9</accession>
<evidence type="ECO:0000256" key="3">
    <source>
        <dbReference type="ARBA" id="ARBA00023002"/>
    </source>
</evidence>
<dbReference type="AlphaFoldDB" id="A0A1U7CNK9"/>
<dbReference type="GO" id="GO:0046872">
    <property type="term" value="F:metal ion binding"/>
    <property type="evidence" value="ECO:0007669"/>
    <property type="project" value="UniProtKB-KW"/>
</dbReference>
<evidence type="ECO:0000256" key="4">
    <source>
        <dbReference type="ARBA" id="ARBA00023004"/>
    </source>
</evidence>
<evidence type="ECO:0000313" key="7">
    <source>
        <dbReference type="EMBL" id="APW60522.1"/>
    </source>
</evidence>
<dbReference type="GO" id="GO:0051537">
    <property type="term" value="F:2 iron, 2 sulfur cluster binding"/>
    <property type="evidence" value="ECO:0007669"/>
    <property type="project" value="UniProtKB-KW"/>
</dbReference>
<dbReference type="InterPro" id="IPR002888">
    <property type="entry name" value="2Fe-2S-bd"/>
</dbReference>
<dbReference type="Pfam" id="PF00111">
    <property type="entry name" value="Fer2"/>
    <property type="match status" value="1"/>
</dbReference>
<dbReference type="EMBL" id="CP019082">
    <property type="protein sequence ID" value="APW60522.1"/>
    <property type="molecule type" value="Genomic_DNA"/>
</dbReference>
<dbReference type="FunFam" id="1.10.150.120:FF:000003">
    <property type="entry name" value="Carbon monoxide dehydrogenase, small subunit"/>
    <property type="match status" value="1"/>
</dbReference>
<dbReference type="Proteomes" id="UP000186309">
    <property type="component" value="Chromosome"/>
</dbReference>
<dbReference type="RefSeq" id="WP_076345224.1">
    <property type="nucleotide sequence ID" value="NZ_CP019082.1"/>
</dbReference>
<keyword evidence="1" id="KW-0001">2Fe-2S</keyword>
<evidence type="ECO:0000256" key="1">
    <source>
        <dbReference type="ARBA" id="ARBA00022714"/>
    </source>
</evidence>
<keyword evidence="2" id="KW-0479">Metal-binding</keyword>
<gene>
    <name evidence="7" type="primary">yagT</name>
    <name evidence="7" type="ORF">BSF38_01993</name>
</gene>
<dbReference type="SUPFAM" id="SSF47741">
    <property type="entry name" value="CO dehydrogenase ISP C-domain like"/>
    <property type="match status" value="1"/>
</dbReference>
<keyword evidence="5" id="KW-0411">Iron-sulfur</keyword>
<dbReference type="PANTHER" id="PTHR45331:SF2">
    <property type="entry name" value="OXIDOREDUCTASE WITH IRON-SULFUR SUBUNIT"/>
    <property type="match status" value="1"/>
</dbReference>
<dbReference type="Gene3D" id="1.10.150.120">
    <property type="entry name" value="[2Fe-2S]-binding domain"/>
    <property type="match status" value="1"/>
</dbReference>
<dbReference type="InterPro" id="IPR001041">
    <property type="entry name" value="2Fe-2S_ferredoxin-type"/>
</dbReference>
<dbReference type="SUPFAM" id="SSF54292">
    <property type="entry name" value="2Fe-2S ferredoxin-like"/>
    <property type="match status" value="1"/>
</dbReference>
<keyword evidence="8" id="KW-1185">Reference proteome</keyword>
<dbReference type="FunFam" id="3.10.20.30:FF:000020">
    <property type="entry name" value="Xanthine dehydrogenase iron-sulfur subunit"/>
    <property type="match status" value="1"/>
</dbReference>
<dbReference type="InterPro" id="IPR036884">
    <property type="entry name" value="2Fe-2S-bd_dom_sf"/>
</dbReference>
<dbReference type="InterPro" id="IPR012675">
    <property type="entry name" value="Beta-grasp_dom_sf"/>
</dbReference>
<evidence type="ECO:0000259" key="6">
    <source>
        <dbReference type="PROSITE" id="PS51085"/>
    </source>
</evidence>
<dbReference type="Pfam" id="PF01799">
    <property type="entry name" value="Fer2_2"/>
    <property type="match status" value="1"/>
</dbReference>
<evidence type="ECO:0000256" key="2">
    <source>
        <dbReference type="ARBA" id="ARBA00022723"/>
    </source>
</evidence>
<dbReference type="STRING" id="1387353.BSF38_01993"/>
<evidence type="ECO:0000256" key="5">
    <source>
        <dbReference type="ARBA" id="ARBA00023014"/>
    </source>
</evidence>
<dbReference type="CDD" id="cd00207">
    <property type="entry name" value="fer2"/>
    <property type="match status" value="1"/>
</dbReference>
<organism evidence="7 8">
    <name type="scientific">Paludisphaera borealis</name>
    <dbReference type="NCBI Taxonomy" id="1387353"/>
    <lineage>
        <taxon>Bacteria</taxon>
        <taxon>Pseudomonadati</taxon>
        <taxon>Planctomycetota</taxon>
        <taxon>Planctomycetia</taxon>
        <taxon>Isosphaerales</taxon>
        <taxon>Isosphaeraceae</taxon>
        <taxon>Paludisphaera</taxon>
    </lineage>
</organism>
<sequence length="173" mass="17906">MDHETERSAGGVGLPPSITVAVRLVVNGKPHDLALDPRVTLLDALRTHLGVTGPKMGCDAGACGACTVLVDGRRVNSCLMLAVAADGKSVVTVEGLAAGDDLNPLQEAFIRHDAFQCGYCTPGQLCSATALLREGVATTPEEIRLWMSGNLCRCGAYPNIVAAIAEVAAEGVH</sequence>
<keyword evidence="3" id="KW-0560">Oxidoreductase</keyword>
<dbReference type="InterPro" id="IPR052914">
    <property type="entry name" value="Aldehyde_Oxdr_Iron-Sulfur"/>
</dbReference>
<dbReference type="Gene3D" id="3.10.20.30">
    <property type="match status" value="1"/>
</dbReference>
<keyword evidence="4" id="KW-0408">Iron</keyword>
<dbReference type="KEGG" id="pbor:BSF38_01993"/>
<dbReference type="InterPro" id="IPR036010">
    <property type="entry name" value="2Fe-2S_ferredoxin-like_sf"/>
</dbReference>